<evidence type="ECO:0000256" key="2">
    <source>
        <dbReference type="PROSITE-ProRule" id="PRU00259"/>
    </source>
</evidence>
<feature type="repeat" description="ARM" evidence="2">
    <location>
        <begin position="481"/>
        <end position="505"/>
    </location>
</feature>
<dbReference type="PANTHER" id="PTHR46618:SF1">
    <property type="entry name" value="ARMADILLO REPEAT-CONTAINING PROTEIN 3"/>
    <property type="match status" value="1"/>
</dbReference>
<evidence type="ECO:0000259" key="4">
    <source>
        <dbReference type="Pfam" id="PF14381"/>
    </source>
</evidence>
<feature type="region of interest" description="Disordered" evidence="3">
    <location>
        <begin position="612"/>
        <end position="675"/>
    </location>
</feature>
<dbReference type="InterPro" id="IPR011989">
    <property type="entry name" value="ARM-like"/>
</dbReference>
<dbReference type="AlphaFoldDB" id="A0A9X0A5E3"/>
<evidence type="ECO:0000259" key="5">
    <source>
        <dbReference type="Pfam" id="PF24768"/>
    </source>
</evidence>
<dbReference type="InterPro" id="IPR055164">
    <property type="entry name" value="EDR1/CTR1/ARMC3-like_pept-like"/>
</dbReference>
<dbReference type="InterPro" id="IPR052441">
    <property type="entry name" value="Armadillo-Ser/Thr_Kinase"/>
</dbReference>
<evidence type="ECO:0000256" key="1">
    <source>
        <dbReference type="ARBA" id="ARBA00022737"/>
    </source>
</evidence>
<dbReference type="Pfam" id="PF24768">
    <property type="entry name" value="ARM_ARMC5"/>
    <property type="match status" value="1"/>
</dbReference>
<feature type="domain" description="EDR1/CTR1/ARMC3-like peptidase-like" evidence="4">
    <location>
        <begin position="683"/>
        <end position="820"/>
    </location>
</feature>
<comment type="caution">
    <text evidence="6">The sequence shown here is derived from an EMBL/GenBank/DDBJ whole genome shotgun (WGS) entry which is preliminary data.</text>
</comment>
<dbReference type="InterPro" id="IPR055445">
    <property type="entry name" value="ARM_ARMC5"/>
</dbReference>
<evidence type="ECO:0000256" key="3">
    <source>
        <dbReference type="SAM" id="MobiDB-lite"/>
    </source>
</evidence>
<dbReference type="Pfam" id="PF14381">
    <property type="entry name" value="EDR1_CTR1_ARMC3_pept"/>
    <property type="match status" value="1"/>
</dbReference>
<proteinExistence type="predicted"/>
<feature type="domain" description="ARMC5-like ARM-repeats" evidence="5">
    <location>
        <begin position="253"/>
        <end position="506"/>
    </location>
</feature>
<dbReference type="PANTHER" id="PTHR46618">
    <property type="entry name" value="ARMADILLO REPEAT-CONTAINING PROTEIN 3"/>
    <property type="match status" value="1"/>
</dbReference>
<evidence type="ECO:0000313" key="7">
    <source>
        <dbReference type="Proteomes" id="UP001163046"/>
    </source>
</evidence>
<dbReference type="InterPro" id="IPR016024">
    <property type="entry name" value="ARM-type_fold"/>
</dbReference>
<accession>A0A9X0A5E3</accession>
<feature type="repeat" description="ARM" evidence="2">
    <location>
        <begin position="150"/>
        <end position="192"/>
    </location>
</feature>
<keyword evidence="1" id="KW-0677">Repeat</keyword>
<sequence length="833" mass="91116">MGKKKTKEPETPAKDEFDPLELVSKKPHTVVLMLDSPEEHVLQSACEALYKFSEKCDENRQELLTLGVMEPLLKQVLSEDKVVRRNATMCLGTMAQNANVKKELRKLSSIQPLVTLLGPDEDVLCHEFASLALSSMAAEFSCKVEIFEQGGLEPIIKLLSSTDCDVQKNSVEAISLLVQDYHSRSAIRDLNGLQPLLALLDSEYAIVQQLALDSLIQITLDADNRGALRELEGLEKLVDFVGNKEYEDLHVQALQVLSNCLQDVESMQLIQTSGGLQKLLAFAAESNIAEVQQHAAKAIALAAKNGENRKIFHEQECEKTLITLLASENPGVQSSASLALAVMSENLSSRDVVGKLDGIPPIITLLSNENPDVREGATLALANITTSNNTNCGDVVDKAGVDPLITLLNDVKPLVQANAAVCLTNLATEESWRSEIQQRGVVPALVQALQSNAAVVQSKAGIAVAAFVCDAESRNEFRAEGGLPRLVELLRSGNDEVRRSVAWAVLQCGNDLPTATEICRLGGLDVLGEISLSNSRQSGFAKAAMECLLDSNLPAKYAMTGSLSSNNIIQDGFYDCGPMRPDSKFLTLEELNTLPADAHRPILLVNSKNADRKTPSPVLLVPKEPEKSTERLGKGTKSSKDLKSKSKIMREREEQKQREEEAVLSEVSTTQQDEVPAWQPPTDEVLYGYIEEARNNIQPLGTTSEQVEALASFVSDKMGGPVDRESLSTFSYELPIGQLKCELNSNIIPIGKIQTGIFYHRALLFKALADRIAVSCSLVRGEYNRAWNEVMLCEEAKDGQPKFPPKSYIVDLMHEPGRLMSADSPEASLYQRL</sequence>
<keyword evidence="7" id="KW-1185">Reference proteome</keyword>
<dbReference type="EMBL" id="MU825398">
    <property type="protein sequence ID" value="KAJ7393398.1"/>
    <property type="molecule type" value="Genomic_DNA"/>
</dbReference>
<feature type="compositionally biased region" description="Basic and acidic residues" evidence="3">
    <location>
        <begin position="623"/>
        <end position="661"/>
    </location>
</feature>
<feature type="repeat" description="ARM" evidence="2">
    <location>
        <begin position="357"/>
        <end position="388"/>
    </location>
</feature>
<protein>
    <submittedName>
        <fullName evidence="6">Armadillo repeat-containing protein 3</fullName>
    </submittedName>
</protein>
<evidence type="ECO:0000313" key="6">
    <source>
        <dbReference type="EMBL" id="KAJ7393398.1"/>
    </source>
</evidence>
<dbReference type="SUPFAM" id="SSF48371">
    <property type="entry name" value="ARM repeat"/>
    <property type="match status" value="2"/>
</dbReference>
<gene>
    <name evidence="6" type="primary">ARMC3</name>
    <name evidence="6" type="ORF">OS493_006371</name>
</gene>
<dbReference type="SMART" id="SM00185">
    <property type="entry name" value="ARM"/>
    <property type="match status" value="10"/>
</dbReference>
<dbReference type="Pfam" id="PF00514">
    <property type="entry name" value="Arm"/>
    <property type="match status" value="1"/>
</dbReference>
<dbReference type="PROSITE" id="PS50176">
    <property type="entry name" value="ARM_REPEAT"/>
    <property type="match status" value="3"/>
</dbReference>
<dbReference type="OrthoDB" id="7537227at2759"/>
<reference evidence="6" key="1">
    <citation type="submission" date="2023-01" db="EMBL/GenBank/DDBJ databases">
        <title>Genome assembly of the deep-sea coral Lophelia pertusa.</title>
        <authorList>
            <person name="Herrera S."/>
            <person name="Cordes E."/>
        </authorList>
    </citation>
    <scope>NUCLEOTIDE SEQUENCE</scope>
    <source>
        <strain evidence="6">USNM1676648</strain>
        <tissue evidence="6">Polyp</tissue>
    </source>
</reference>
<name>A0A9X0A5E3_9CNID</name>
<organism evidence="6 7">
    <name type="scientific">Desmophyllum pertusum</name>
    <dbReference type="NCBI Taxonomy" id="174260"/>
    <lineage>
        <taxon>Eukaryota</taxon>
        <taxon>Metazoa</taxon>
        <taxon>Cnidaria</taxon>
        <taxon>Anthozoa</taxon>
        <taxon>Hexacorallia</taxon>
        <taxon>Scleractinia</taxon>
        <taxon>Caryophylliina</taxon>
        <taxon>Caryophylliidae</taxon>
        <taxon>Desmophyllum</taxon>
    </lineage>
</organism>
<dbReference type="InterPro" id="IPR000225">
    <property type="entry name" value="Armadillo"/>
</dbReference>
<dbReference type="Proteomes" id="UP001163046">
    <property type="component" value="Unassembled WGS sequence"/>
</dbReference>
<dbReference type="Gene3D" id="1.25.10.10">
    <property type="entry name" value="Leucine-rich Repeat Variant"/>
    <property type="match status" value="4"/>
</dbReference>